<dbReference type="EMBL" id="MN738743">
    <property type="protein sequence ID" value="QHT36474.1"/>
    <property type="molecule type" value="Genomic_DNA"/>
</dbReference>
<accession>A0A6C0F5N3</accession>
<protein>
    <submittedName>
        <fullName evidence="2">Uncharacterized protein</fullName>
    </submittedName>
</protein>
<evidence type="ECO:0000256" key="1">
    <source>
        <dbReference type="SAM" id="Phobius"/>
    </source>
</evidence>
<feature type="transmembrane region" description="Helical" evidence="1">
    <location>
        <begin position="24"/>
        <end position="41"/>
    </location>
</feature>
<keyword evidence="1" id="KW-0812">Transmembrane</keyword>
<reference evidence="2" key="1">
    <citation type="journal article" date="2020" name="Nature">
        <title>Giant virus diversity and host interactions through global metagenomics.</title>
        <authorList>
            <person name="Schulz F."/>
            <person name="Roux S."/>
            <person name="Paez-Espino D."/>
            <person name="Jungbluth S."/>
            <person name="Walsh D.A."/>
            <person name="Denef V.J."/>
            <person name="McMahon K.D."/>
            <person name="Konstantinidis K.T."/>
            <person name="Eloe-Fadrosh E.A."/>
            <person name="Kyrpides N.C."/>
            <person name="Woyke T."/>
        </authorList>
    </citation>
    <scope>NUCLEOTIDE SEQUENCE</scope>
    <source>
        <strain evidence="2">GVMAG-S-ERX555931-87</strain>
    </source>
</reference>
<evidence type="ECO:0000313" key="2">
    <source>
        <dbReference type="EMBL" id="QHT36474.1"/>
    </source>
</evidence>
<keyword evidence="1" id="KW-1133">Transmembrane helix</keyword>
<dbReference type="AlphaFoldDB" id="A0A6C0F5N3"/>
<sequence>MGQCECAKEENKIIKVDNQTNNKIFIALIIIIILLLIYVVNKKC</sequence>
<organism evidence="2">
    <name type="scientific">viral metagenome</name>
    <dbReference type="NCBI Taxonomy" id="1070528"/>
    <lineage>
        <taxon>unclassified sequences</taxon>
        <taxon>metagenomes</taxon>
        <taxon>organismal metagenomes</taxon>
    </lineage>
</organism>
<proteinExistence type="predicted"/>
<keyword evidence="1" id="KW-0472">Membrane</keyword>
<name>A0A6C0F5N3_9ZZZZ</name>